<dbReference type="OrthoDB" id="333278at2"/>
<dbReference type="PANTHER" id="PTHR42951:SF22">
    <property type="entry name" value="METALLO BETA-LACTAMASE SUPERFAMILY LIPOPROTEIN"/>
    <property type="match status" value="1"/>
</dbReference>
<sequence>MTTIPDGVITIDDMHLGRPEVIATFLLTGNEPTLVDPGPDSTLPTLEAGLAAQGLAITDIRNILLTHIHLDHAGATGTILARNPHVKIYVHNVGAQHIIDPSRLIKSATQLYGSLMETLWGNTIPVPSESIITLDGGEMLDLGGRTIHVFDAPGHAKHHLIYLDQQSGGAFIGDNGGVRLPNLPFVRPATPPPDIDLEAWDGTLLMLDELMPNWVMLTHFGAYNDVDFHISQYRERLAQWGEFVRQSLESGASEAEQLAAFEAMVTAEAASLTEPQRQALINQTGSLELSWRGLVRYWRKRAEAA</sequence>
<dbReference type="AlphaFoldDB" id="E1IBK9"/>
<dbReference type="eggNOG" id="COG0491">
    <property type="taxonomic scope" value="Bacteria"/>
</dbReference>
<gene>
    <name evidence="2" type="ORF">OSCT_0710</name>
</gene>
<dbReference type="Proteomes" id="UP000054010">
    <property type="component" value="Unassembled WGS sequence"/>
</dbReference>
<dbReference type="Gene3D" id="3.60.15.10">
    <property type="entry name" value="Ribonuclease Z/Hydroxyacylglutathione hydrolase-like"/>
    <property type="match status" value="1"/>
</dbReference>
<dbReference type="InterPro" id="IPR001279">
    <property type="entry name" value="Metallo-B-lactamas"/>
</dbReference>
<dbReference type="Pfam" id="PF00753">
    <property type="entry name" value="Lactamase_B"/>
    <property type="match status" value="1"/>
</dbReference>
<dbReference type="CDD" id="cd07726">
    <property type="entry name" value="ST1585-like_MBL-fold"/>
    <property type="match status" value="1"/>
</dbReference>
<organism evidence="2 3">
    <name type="scientific">Oscillochloris trichoides DG-6</name>
    <dbReference type="NCBI Taxonomy" id="765420"/>
    <lineage>
        <taxon>Bacteria</taxon>
        <taxon>Bacillati</taxon>
        <taxon>Chloroflexota</taxon>
        <taxon>Chloroflexia</taxon>
        <taxon>Chloroflexales</taxon>
        <taxon>Chloroflexineae</taxon>
        <taxon>Oscillochloridaceae</taxon>
        <taxon>Oscillochloris</taxon>
    </lineage>
</organism>
<evidence type="ECO:0000259" key="1">
    <source>
        <dbReference type="SMART" id="SM00849"/>
    </source>
</evidence>
<dbReference type="InterPro" id="IPR037482">
    <property type="entry name" value="ST1585_MBL-fold"/>
</dbReference>
<dbReference type="EMBL" id="ADVR01000012">
    <property type="protein sequence ID" value="EFO81428.1"/>
    <property type="molecule type" value="Genomic_DNA"/>
</dbReference>
<dbReference type="PANTHER" id="PTHR42951">
    <property type="entry name" value="METALLO-BETA-LACTAMASE DOMAIN-CONTAINING"/>
    <property type="match status" value="1"/>
</dbReference>
<dbReference type="STRING" id="765420.OSCT_0710"/>
<name>E1IBK9_9CHLR</name>
<dbReference type="HOGENOM" id="CLU_061385_1_0_0"/>
<evidence type="ECO:0000313" key="3">
    <source>
        <dbReference type="Proteomes" id="UP000054010"/>
    </source>
</evidence>
<dbReference type="SMART" id="SM00849">
    <property type="entry name" value="Lactamase_B"/>
    <property type="match status" value="1"/>
</dbReference>
<accession>E1IBK9</accession>
<dbReference type="SUPFAM" id="SSF56281">
    <property type="entry name" value="Metallo-hydrolase/oxidoreductase"/>
    <property type="match status" value="1"/>
</dbReference>
<feature type="domain" description="Metallo-beta-lactamase" evidence="1">
    <location>
        <begin position="21"/>
        <end position="219"/>
    </location>
</feature>
<evidence type="ECO:0000313" key="2">
    <source>
        <dbReference type="EMBL" id="EFO81428.1"/>
    </source>
</evidence>
<dbReference type="InterPro" id="IPR036866">
    <property type="entry name" value="RibonucZ/Hydroxyglut_hydro"/>
</dbReference>
<protein>
    <submittedName>
        <fullName evidence="2">Beta-lactamase domain protein</fullName>
    </submittedName>
</protein>
<keyword evidence="3" id="KW-1185">Reference proteome</keyword>
<proteinExistence type="predicted"/>
<dbReference type="InterPro" id="IPR050855">
    <property type="entry name" value="NDM-1-like"/>
</dbReference>
<comment type="caution">
    <text evidence="2">The sequence shown here is derived from an EMBL/GenBank/DDBJ whole genome shotgun (WGS) entry which is preliminary data.</text>
</comment>
<reference evidence="2 3" key="1">
    <citation type="journal article" date="2011" name="J. Bacteriol.">
        <title>Draft genome sequence of the anoxygenic filamentous phototrophic bacterium Oscillochloris trichoides subsp. DG-6.</title>
        <authorList>
            <person name="Kuznetsov B.B."/>
            <person name="Ivanovsky R.N."/>
            <person name="Keppen O.I."/>
            <person name="Sukhacheva M.V."/>
            <person name="Bumazhkin B.K."/>
            <person name="Patutina E.O."/>
            <person name="Beletsky A.V."/>
            <person name="Mardanov A.V."/>
            <person name="Baslerov R.V."/>
            <person name="Panteleeva A.N."/>
            <person name="Kolganova T.V."/>
            <person name="Ravin N.V."/>
            <person name="Skryabin K.G."/>
        </authorList>
    </citation>
    <scope>NUCLEOTIDE SEQUENCE [LARGE SCALE GENOMIC DNA]</scope>
    <source>
        <strain evidence="2 3">DG-6</strain>
    </source>
</reference>